<keyword evidence="9" id="KW-1133">Transmembrane helix</keyword>
<evidence type="ECO:0000256" key="7">
    <source>
        <dbReference type="ARBA" id="ARBA00023012"/>
    </source>
</evidence>
<dbReference type="InterPro" id="IPR003594">
    <property type="entry name" value="HATPase_dom"/>
</dbReference>
<dbReference type="SUPFAM" id="SSF55874">
    <property type="entry name" value="ATPase domain of HSP90 chaperone/DNA topoisomerase II/histidine kinase"/>
    <property type="match status" value="1"/>
</dbReference>
<comment type="catalytic activity">
    <reaction evidence="1">
        <text>ATP + protein L-histidine = ADP + protein N-phospho-L-histidine.</text>
        <dbReference type="EC" id="2.7.13.3"/>
    </reaction>
</comment>
<dbReference type="EMBL" id="JBHRTP010000040">
    <property type="protein sequence ID" value="MFC3108982.1"/>
    <property type="molecule type" value="Genomic_DNA"/>
</dbReference>
<dbReference type="PANTHER" id="PTHR43065">
    <property type="entry name" value="SENSOR HISTIDINE KINASE"/>
    <property type="match status" value="1"/>
</dbReference>
<dbReference type="Gene3D" id="3.30.565.10">
    <property type="entry name" value="Histidine kinase-like ATPase, C-terminal domain"/>
    <property type="match status" value="1"/>
</dbReference>
<dbReference type="GO" id="GO:0016301">
    <property type="term" value="F:kinase activity"/>
    <property type="evidence" value="ECO:0007669"/>
    <property type="project" value="UniProtKB-KW"/>
</dbReference>
<evidence type="ECO:0000256" key="5">
    <source>
        <dbReference type="ARBA" id="ARBA00022777"/>
    </source>
</evidence>
<evidence type="ECO:0000256" key="3">
    <source>
        <dbReference type="ARBA" id="ARBA00022679"/>
    </source>
</evidence>
<keyword evidence="3" id="KW-0808">Transferase</keyword>
<comment type="caution">
    <text evidence="11">The sequence shown here is derived from an EMBL/GenBank/DDBJ whole genome shotgun (WGS) entry which is preliminary data.</text>
</comment>
<feature type="transmembrane region" description="Helical" evidence="9">
    <location>
        <begin position="213"/>
        <end position="235"/>
    </location>
</feature>
<protein>
    <recommendedName>
        <fullName evidence="2">histidine kinase</fullName>
        <ecNumber evidence="2">2.7.13.3</ecNumber>
    </recommendedName>
</protein>
<dbReference type="InterPro" id="IPR005467">
    <property type="entry name" value="His_kinase_dom"/>
</dbReference>
<organism evidence="11 12">
    <name type="scientific">Undibacterium arcticum</name>
    <dbReference type="NCBI Taxonomy" id="1762892"/>
    <lineage>
        <taxon>Bacteria</taxon>
        <taxon>Pseudomonadati</taxon>
        <taxon>Pseudomonadota</taxon>
        <taxon>Betaproteobacteria</taxon>
        <taxon>Burkholderiales</taxon>
        <taxon>Oxalobacteraceae</taxon>
        <taxon>Undibacterium</taxon>
    </lineage>
</organism>
<dbReference type="InterPro" id="IPR004358">
    <property type="entry name" value="Sig_transdc_His_kin-like_C"/>
</dbReference>
<evidence type="ECO:0000259" key="10">
    <source>
        <dbReference type="PROSITE" id="PS50109"/>
    </source>
</evidence>
<evidence type="ECO:0000313" key="12">
    <source>
        <dbReference type="Proteomes" id="UP001595530"/>
    </source>
</evidence>
<keyword evidence="5 11" id="KW-0418">Kinase</keyword>
<dbReference type="EC" id="2.7.13.3" evidence="2"/>
<gene>
    <name evidence="11" type="ORF">ACFOFO_13620</name>
</gene>
<dbReference type="PANTHER" id="PTHR43065:SF46">
    <property type="entry name" value="C4-DICARBOXYLATE TRANSPORT SENSOR PROTEIN DCTB"/>
    <property type="match status" value="1"/>
</dbReference>
<dbReference type="PRINTS" id="PR00344">
    <property type="entry name" value="BCTRLSENSOR"/>
</dbReference>
<evidence type="ECO:0000313" key="11">
    <source>
        <dbReference type="EMBL" id="MFC3108982.1"/>
    </source>
</evidence>
<dbReference type="PROSITE" id="PS50109">
    <property type="entry name" value="HIS_KIN"/>
    <property type="match status" value="1"/>
</dbReference>
<evidence type="ECO:0000256" key="9">
    <source>
        <dbReference type="SAM" id="Phobius"/>
    </source>
</evidence>
<feature type="transmembrane region" description="Helical" evidence="9">
    <location>
        <begin position="46"/>
        <end position="69"/>
    </location>
</feature>
<keyword evidence="8" id="KW-0175">Coiled coil</keyword>
<name>A0ABV7F1Q1_9BURK</name>
<evidence type="ECO:0000256" key="6">
    <source>
        <dbReference type="ARBA" id="ARBA00022840"/>
    </source>
</evidence>
<dbReference type="SMART" id="SM00387">
    <property type="entry name" value="HATPase_c"/>
    <property type="match status" value="1"/>
</dbReference>
<keyword evidence="7" id="KW-0902">Two-component regulatory system</keyword>
<keyword evidence="4" id="KW-0547">Nucleotide-binding</keyword>
<feature type="domain" description="Histidine kinase" evidence="10">
    <location>
        <begin position="347"/>
        <end position="556"/>
    </location>
</feature>
<accession>A0ABV7F1Q1</accession>
<evidence type="ECO:0000256" key="2">
    <source>
        <dbReference type="ARBA" id="ARBA00012438"/>
    </source>
</evidence>
<keyword evidence="9" id="KW-0472">Membrane</keyword>
<sequence length="561" mass="61906">MRLPPEGENSQQELPSAPAGLNEILHALNNTTIPETGTGTPFPVRWLAIGLVLTTVVLLTMLWSTFDLFRNVTTVQLRNLRLQELSGRVVHLDEVLTMSARMAATTGDLQWERRYRQFESQLDAVIKETLQLTILSESAEATKQTDAANLKLVDMENQAFALVRAGQPGQAKLILFSEAYEAQKKIYAEGIVRLVQHIQEDLAASQRDKRNQALFFVTAAMFSIVFLCVTWLLVWSKLHRWRADQATNFAALAKAEGALQIANDDLEKRVKERTEQLEQVHKQLLEASRKAGMAEVATGVLHNVGNVLNSVNVSATLVAERISKSKVSGLSRAAALLQEHELDLGAYLSSDLRGKLLPAYLLQLSEHLQADQEASVKELNFLRQNIDHIKVIVAMQQTFATASGVEERVNVRELLEDSLRMDMSSLIRHGVEVIHEIDEVPLIMLDKHKTLQILVNLVSNARHACDDSGRTDKRLTLRLTSGDGRVRLSVTDNGAGIPAENLTRIFNHGFTTRKDGHGFGLHSGALAAKELGGSLLAQSDGIGLGATFTLELPLPPPEVFA</sequence>
<keyword evidence="6" id="KW-0067">ATP-binding</keyword>
<keyword evidence="9" id="KW-0812">Transmembrane</keyword>
<evidence type="ECO:0000256" key="8">
    <source>
        <dbReference type="SAM" id="Coils"/>
    </source>
</evidence>
<feature type="coiled-coil region" evidence="8">
    <location>
        <begin position="263"/>
        <end position="290"/>
    </location>
</feature>
<dbReference type="InterPro" id="IPR036890">
    <property type="entry name" value="HATPase_C_sf"/>
</dbReference>
<dbReference type="Pfam" id="PF02518">
    <property type="entry name" value="HATPase_c"/>
    <property type="match status" value="1"/>
</dbReference>
<reference evidence="12" key="1">
    <citation type="journal article" date="2019" name="Int. J. Syst. Evol. Microbiol.">
        <title>The Global Catalogue of Microorganisms (GCM) 10K type strain sequencing project: providing services to taxonomists for standard genome sequencing and annotation.</title>
        <authorList>
            <consortium name="The Broad Institute Genomics Platform"/>
            <consortium name="The Broad Institute Genome Sequencing Center for Infectious Disease"/>
            <person name="Wu L."/>
            <person name="Ma J."/>
        </authorList>
    </citation>
    <scope>NUCLEOTIDE SEQUENCE [LARGE SCALE GENOMIC DNA]</scope>
    <source>
        <strain evidence="12">KCTC 42986</strain>
    </source>
</reference>
<dbReference type="RefSeq" id="WP_390331790.1">
    <property type="nucleotide sequence ID" value="NZ_JBHRTP010000040.1"/>
</dbReference>
<keyword evidence="12" id="KW-1185">Reference proteome</keyword>
<evidence type="ECO:0000256" key="1">
    <source>
        <dbReference type="ARBA" id="ARBA00000085"/>
    </source>
</evidence>
<evidence type="ECO:0000256" key="4">
    <source>
        <dbReference type="ARBA" id="ARBA00022741"/>
    </source>
</evidence>
<dbReference type="Proteomes" id="UP001595530">
    <property type="component" value="Unassembled WGS sequence"/>
</dbReference>
<proteinExistence type="predicted"/>